<name>A0A0D0D084_9AGAM</name>
<reference evidence="2" key="2">
    <citation type="submission" date="2015-01" db="EMBL/GenBank/DDBJ databases">
        <title>Evolutionary Origins and Diversification of the Mycorrhizal Mutualists.</title>
        <authorList>
            <consortium name="DOE Joint Genome Institute"/>
            <consortium name="Mycorrhizal Genomics Consortium"/>
            <person name="Kohler A."/>
            <person name="Kuo A."/>
            <person name="Nagy L.G."/>
            <person name="Floudas D."/>
            <person name="Copeland A."/>
            <person name="Barry K.W."/>
            <person name="Cichocki N."/>
            <person name="Veneault-Fourrey C."/>
            <person name="LaButti K."/>
            <person name="Lindquist E.A."/>
            <person name="Lipzen A."/>
            <person name="Lundell T."/>
            <person name="Morin E."/>
            <person name="Murat C."/>
            <person name="Riley R."/>
            <person name="Ohm R."/>
            <person name="Sun H."/>
            <person name="Tunlid A."/>
            <person name="Henrissat B."/>
            <person name="Grigoriev I.V."/>
            <person name="Hibbett D.S."/>
            <person name="Martin F."/>
        </authorList>
    </citation>
    <scope>NUCLEOTIDE SEQUENCE [LARGE SCALE GENOMIC DNA]</scope>
    <source>
        <strain evidence="2">Ve08.2h10</strain>
    </source>
</reference>
<proteinExistence type="predicted"/>
<dbReference type="Proteomes" id="UP000054538">
    <property type="component" value="Unassembled WGS sequence"/>
</dbReference>
<accession>A0A0D0D084</accession>
<evidence type="ECO:0000313" key="2">
    <source>
        <dbReference type="Proteomes" id="UP000054538"/>
    </source>
</evidence>
<gene>
    <name evidence="1" type="ORF">PAXRUDRAFT_178966</name>
</gene>
<protein>
    <submittedName>
        <fullName evidence="1">Uncharacterized protein</fullName>
    </submittedName>
</protein>
<keyword evidence="2" id="KW-1185">Reference proteome</keyword>
<dbReference type="HOGENOM" id="CLU_2360361_0_0_1"/>
<evidence type="ECO:0000313" key="1">
    <source>
        <dbReference type="EMBL" id="KIK73229.1"/>
    </source>
</evidence>
<sequence>MPTGPEAQCILKEARPICKHLITDMWDKLGPQIPEYLDSVKVKWSTIDVTCFTKVEKDAGPVFIWVGVKPRSLSCPYIVEPPTIYWWACTYLTQSP</sequence>
<dbReference type="AlphaFoldDB" id="A0A0D0D084"/>
<organism evidence="1 2">
    <name type="scientific">Paxillus rubicundulus Ve08.2h10</name>
    <dbReference type="NCBI Taxonomy" id="930991"/>
    <lineage>
        <taxon>Eukaryota</taxon>
        <taxon>Fungi</taxon>
        <taxon>Dikarya</taxon>
        <taxon>Basidiomycota</taxon>
        <taxon>Agaricomycotina</taxon>
        <taxon>Agaricomycetes</taxon>
        <taxon>Agaricomycetidae</taxon>
        <taxon>Boletales</taxon>
        <taxon>Paxilineae</taxon>
        <taxon>Paxillaceae</taxon>
        <taxon>Paxillus</taxon>
    </lineage>
</organism>
<reference evidence="1 2" key="1">
    <citation type="submission" date="2014-04" db="EMBL/GenBank/DDBJ databases">
        <authorList>
            <consortium name="DOE Joint Genome Institute"/>
            <person name="Kuo A."/>
            <person name="Kohler A."/>
            <person name="Jargeat P."/>
            <person name="Nagy L.G."/>
            <person name="Floudas D."/>
            <person name="Copeland A."/>
            <person name="Barry K.W."/>
            <person name="Cichocki N."/>
            <person name="Veneault-Fourrey C."/>
            <person name="LaButti K."/>
            <person name="Lindquist E.A."/>
            <person name="Lipzen A."/>
            <person name="Lundell T."/>
            <person name="Morin E."/>
            <person name="Murat C."/>
            <person name="Sun H."/>
            <person name="Tunlid A."/>
            <person name="Henrissat B."/>
            <person name="Grigoriev I.V."/>
            <person name="Hibbett D.S."/>
            <person name="Martin F."/>
            <person name="Nordberg H.P."/>
            <person name="Cantor M.N."/>
            <person name="Hua S.X."/>
        </authorList>
    </citation>
    <scope>NUCLEOTIDE SEQUENCE [LARGE SCALE GENOMIC DNA]</scope>
    <source>
        <strain evidence="1 2">Ve08.2h10</strain>
    </source>
</reference>
<dbReference type="InParanoid" id="A0A0D0D084"/>
<dbReference type="OrthoDB" id="2686352at2759"/>
<dbReference type="EMBL" id="KN829975">
    <property type="protein sequence ID" value="KIK73229.1"/>
    <property type="molecule type" value="Genomic_DNA"/>
</dbReference>